<dbReference type="EMBL" id="CP040710">
    <property type="protein sequence ID" value="QCX01287.1"/>
    <property type="molecule type" value="Genomic_DNA"/>
</dbReference>
<dbReference type="EC" id="2.7.13.3" evidence="2"/>
<dbReference type="GO" id="GO:0006355">
    <property type="term" value="P:regulation of DNA-templated transcription"/>
    <property type="evidence" value="ECO:0007669"/>
    <property type="project" value="InterPro"/>
</dbReference>
<evidence type="ECO:0000256" key="4">
    <source>
        <dbReference type="ARBA" id="ARBA00022679"/>
    </source>
</evidence>
<dbReference type="Pfam" id="PF00512">
    <property type="entry name" value="HisKA"/>
    <property type="match status" value="1"/>
</dbReference>
<dbReference type="InterPro" id="IPR035909">
    <property type="entry name" value="CheB_C"/>
</dbReference>
<gene>
    <name evidence="13" type="ORF">FGM00_14645</name>
</gene>
<dbReference type="Gene3D" id="3.30.450.20">
    <property type="entry name" value="PAS domain"/>
    <property type="match status" value="3"/>
</dbReference>
<dbReference type="PROSITE" id="PS50123">
    <property type="entry name" value="CHER"/>
    <property type="match status" value="1"/>
</dbReference>
<dbReference type="InterPro" id="IPR000700">
    <property type="entry name" value="PAS-assoc_C"/>
</dbReference>
<dbReference type="GO" id="GO:0008984">
    <property type="term" value="F:protein-glutamate methylesterase activity"/>
    <property type="evidence" value="ECO:0007669"/>
    <property type="project" value="InterPro"/>
</dbReference>
<dbReference type="SMART" id="SM00387">
    <property type="entry name" value="HATPase_c"/>
    <property type="match status" value="1"/>
</dbReference>
<evidence type="ECO:0000256" key="5">
    <source>
        <dbReference type="ARBA" id="ARBA00022777"/>
    </source>
</evidence>
<dbReference type="PROSITE" id="PS50113">
    <property type="entry name" value="PAC"/>
    <property type="match status" value="2"/>
</dbReference>
<dbReference type="KEGG" id="asag:FGM00_14645"/>
<dbReference type="Gene3D" id="3.30.565.10">
    <property type="entry name" value="Histidine kinase-like ATPase, C-terminal domain"/>
    <property type="match status" value="1"/>
</dbReference>
<dbReference type="PROSITE" id="PS50109">
    <property type="entry name" value="HIS_KIN"/>
    <property type="match status" value="1"/>
</dbReference>
<feature type="active site" evidence="6">
    <location>
        <position position="36"/>
    </location>
</feature>
<dbReference type="InterPro" id="IPR001610">
    <property type="entry name" value="PAC"/>
</dbReference>
<dbReference type="InterPro" id="IPR022642">
    <property type="entry name" value="CheR_C"/>
</dbReference>
<dbReference type="InterPro" id="IPR000673">
    <property type="entry name" value="Sig_transdc_resp-reg_Me-estase"/>
</dbReference>
<dbReference type="SMART" id="SM00138">
    <property type="entry name" value="MeTrc"/>
    <property type="match status" value="1"/>
</dbReference>
<feature type="domain" description="CheR-type methyltransferase" evidence="12">
    <location>
        <begin position="218"/>
        <end position="470"/>
    </location>
</feature>
<dbReference type="Pfam" id="PF01339">
    <property type="entry name" value="CheB_methylest"/>
    <property type="match status" value="1"/>
</dbReference>
<evidence type="ECO:0000256" key="1">
    <source>
        <dbReference type="ARBA" id="ARBA00000085"/>
    </source>
</evidence>
<dbReference type="SUPFAM" id="SSF55785">
    <property type="entry name" value="PYP-like sensor domain (PAS domain)"/>
    <property type="match status" value="3"/>
</dbReference>
<sequence length="1338" mass="151603">MTEKGNASEIPVQQDIFLPETPDIIEDSRIVAIGASAGGLEALKEFFNNVPPDCLHSFVIIQHLSPDYKSLMAELLARNTTLPIYEIKNGMPVEHGCIYLIPPKKNMTLIGNKLMLTNKPKGNDLNLPIDIFFRSLAQECKEKAICIILSGTGSDGTSGSRAIKEAGGMIMVQDPDQAKFDGMPLSAINTGLVDYTLPVEQLPAELIHFIDHPRINGASVSQIEEDEETVNGILRQIRNVTKLDFIHYKRPTLVRRIARRISVNKFHNLKEYLDFILENSKEVHILAREFLIGVTKFFRDTPVWESMASNVIPDIVKSKSANDVFKVWCVGTSTGEEAYSMAILILEELERQGKELEVKVFATDLASSHLEIGSRGIYSESIIANVSKDRLSKYFTRKGDEYQVIDALRRTVIFSQHNVLRDPPFNKMDIAVCRNLLIYMQPIAQKKIIGLLHYSLNLNGILLLGSSETLGDYKSVLQEVDRKLKIFQNIKPAKSLGMEPLNYPDIQKLSPTGSFVKSAAKVESKLAEVMNEVVAEELGLAGVYIDENLNILHAVGAFKKFIELPEKGFSINLLKMLPDNVSVTLGAAVRKALRTKKRVLYKALKIRKEEETIVLDLLVDPFEINSIASGTGCLLLFMPKEEIEGTANVVQELSGLKGARIAELEEELKESAQNLQLVVQEVETSNEELQTTNEELLAANEELQSTNEELQSVNEELHTVNAELQQKIEDLAALNADMDNLLKSTDIGTIFLDKEMRIRKFTPAIREHFNLRDGDINRQIEHFTSNFGDDEGMFENAKRVLEDGQIFQKEVQSKNKNWFLERITPYFDNNDKIDGAVVSFVNINELKESERQIRKSEQEFKALYNNAPDMFASFNLDGYIINCNMRLVNNLGYDDISDVMGLHLSDLYVKEESKTAKKRLKAYKAAGKMVNQERSLRRKDGSLIEVSVNAEILYDKNGEESYSICSLRDITELKEAQKQLVDRNKAFEQLLEGTMAGHWDWLIQEGTEYLSPSFKEMFGYKDEEMENTPEAWQKIIHPDDLPGVFEMFEKHTASKGEVPFDNQVRYYHKDGSIVWVYCRGKVIEWDDKGNAVRMVGSHVDITPLKNIEEELYRSNRELEQFAYVASHDLQEPLNTITDFVGLFEEQYKDKLDSEADQYLEFITQAANRMSSLVKSVLGYSRIGKSKEITTINCNTMVQEVLDDLSKRIKDTGTKLEVGDLPVVKGYRMELNSLFLNLIANAVKFRKEGRTPKVTITAKEEEQFFMFSISDNGIGIEEKNQDRIFNIFQRLNNMDSYEGTGIGLAQCKKIAELHGGNIWVDSVPDKGSTFNFKIKNFDR</sequence>
<dbReference type="InterPro" id="IPR036097">
    <property type="entry name" value="HisK_dim/P_sf"/>
</dbReference>
<dbReference type="SMART" id="SM00388">
    <property type="entry name" value="HisKA"/>
    <property type="match status" value="1"/>
</dbReference>
<dbReference type="InterPro" id="IPR013655">
    <property type="entry name" value="PAS_fold_3"/>
</dbReference>
<feature type="domain" description="PAC" evidence="10">
    <location>
        <begin position="930"/>
        <end position="982"/>
    </location>
</feature>
<dbReference type="InterPro" id="IPR013767">
    <property type="entry name" value="PAS_fold"/>
</dbReference>
<dbReference type="SUPFAM" id="SSF47757">
    <property type="entry name" value="Chemotaxis receptor methyltransferase CheR, N-terminal domain"/>
    <property type="match status" value="1"/>
</dbReference>
<evidence type="ECO:0000256" key="6">
    <source>
        <dbReference type="PROSITE-ProRule" id="PRU00050"/>
    </source>
</evidence>
<feature type="active site" evidence="6">
    <location>
        <position position="63"/>
    </location>
</feature>
<evidence type="ECO:0000259" key="11">
    <source>
        <dbReference type="PROSITE" id="PS50122"/>
    </source>
</evidence>
<dbReference type="NCBIfam" id="TIGR00229">
    <property type="entry name" value="sensory_box"/>
    <property type="match status" value="2"/>
</dbReference>
<comment type="catalytic activity">
    <reaction evidence="1">
        <text>ATP + protein L-histidine = ADP + protein N-phospho-L-histidine.</text>
        <dbReference type="EC" id="2.7.13.3"/>
    </reaction>
</comment>
<reference evidence="13 14" key="1">
    <citation type="submission" date="2019-05" db="EMBL/GenBank/DDBJ databases">
        <title>Genome sequencing of F202Z8.</title>
        <authorList>
            <person name="Kwon Y.M."/>
        </authorList>
    </citation>
    <scope>NUCLEOTIDE SEQUENCE [LARGE SCALE GENOMIC DNA]</scope>
    <source>
        <strain evidence="13 14">F202Z8</strain>
    </source>
</reference>
<dbReference type="FunFam" id="3.30.565.10:FF:000006">
    <property type="entry name" value="Sensor histidine kinase WalK"/>
    <property type="match status" value="1"/>
</dbReference>
<keyword evidence="4" id="KW-0808">Transferase</keyword>
<dbReference type="InterPro" id="IPR003594">
    <property type="entry name" value="HATPase_dom"/>
</dbReference>
<dbReference type="Pfam" id="PF03705">
    <property type="entry name" value="CheR_N"/>
    <property type="match status" value="1"/>
</dbReference>
<accession>A0A5B7SRV2</accession>
<dbReference type="InterPro" id="IPR000014">
    <property type="entry name" value="PAS"/>
</dbReference>
<dbReference type="Pfam" id="PF02518">
    <property type="entry name" value="HATPase_c"/>
    <property type="match status" value="1"/>
</dbReference>
<dbReference type="PANTHER" id="PTHR24422:SF27">
    <property type="entry name" value="PROTEIN-GLUTAMATE O-METHYLTRANSFERASE"/>
    <property type="match status" value="1"/>
</dbReference>
<feature type="active site" evidence="6">
    <location>
        <position position="155"/>
    </location>
</feature>
<evidence type="ECO:0000259" key="8">
    <source>
        <dbReference type="PROSITE" id="PS50109"/>
    </source>
</evidence>
<dbReference type="Pfam" id="PF01739">
    <property type="entry name" value="CheR"/>
    <property type="match status" value="1"/>
</dbReference>
<dbReference type="InterPro" id="IPR000780">
    <property type="entry name" value="CheR_MeTrfase"/>
</dbReference>
<dbReference type="RefSeq" id="WP_138853626.1">
    <property type="nucleotide sequence ID" value="NZ_CP040710.1"/>
</dbReference>
<dbReference type="OrthoDB" id="9816309at2"/>
<evidence type="ECO:0000259" key="10">
    <source>
        <dbReference type="PROSITE" id="PS50113"/>
    </source>
</evidence>
<dbReference type="InterPro" id="IPR022641">
    <property type="entry name" value="CheR_N"/>
</dbReference>
<dbReference type="PANTHER" id="PTHR24422">
    <property type="entry name" value="CHEMOTAXIS PROTEIN METHYLTRANSFERASE"/>
    <property type="match status" value="1"/>
</dbReference>
<dbReference type="PROSITE" id="PS50112">
    <property type="entry name" value="PAS"/>
    <property type="match status" value="1"/>
</dbReference>
<keyword evidence="14" id="KW-1185">Reference proteome</keyword>
<dbReference type="PROSITE" id="PS50122">
    <property type="entry name" value="CHEB"/>
    <property type="match status" value="1"/>
</dbReference>
<dbReference type="SMART" id="SM00086">
    <property type="entry name" value="PAC"/>
    <property type="match status" value="2"/>
</dbReference>
<proteinExistence type="predicted"/>
<feature type="coiled-coil region" evidence="7">
    <location>
        <begin position="661"/>
        <end position="744"/>
    </location>
</feature>
<dbReference type="PRINTS" id="PR00996">
    <property type="entry name" value="CHERMTFRASE"/>
</dbReference>
<dbReference type="Pfam" id="PF13596">
    <property type="entry name" value="PAS_10"/>
    <property type="match status" value="1"/>
</dbReference>
<feature type="domain" description="PAS" evidence="9">
    <location>
        <begin position="1009"/>
        <end position="1055"/>
    </location>
</feature>
<dbReference type="Proteomes" id="UP000310017">
    <property type="component" value="Chromosome"/>
</dbReference>
<dbReference type="InterPro" id="IPR050903">
    <property type="entry name" value="Bact_Chemotaxis_MeTrfase"/>
</dbReference>
<feature type="domain" description="Histidine kinase" evidence="8">
    <location>
        <begin position="1124"/>
        <end position="1337"/>
    </location>
</feature>
<dbReference type="GO" id="GO:0008757">
    <property type="term" value="F:S-adenosylmethionine-dependent methyltransferase activity"/>
    <property type="evidence" value="ECO:0007669"/>
    <property type="project" value="InterPro"/>
</dbReference>
<evidence type="ECO:0000256" key="2">
    <source>
        <dbReference type="ARBA" id="ARBA00012438"/>
    </source>
</evidence>
<keyword evidence="5" id="KW-0418">Kinase</keyword>
<evidence type="ECO:0000256" key="7">
    <source>
        <dbReference type="SAM" id="Coils"/>
    </source>
</evidence>
<dbReference type="InterPro" id="IPR005467">
    <property type="entry name" value="His_kinase_dom"/>
</dbReference>
<dbReference type="Pfam" id="PF08447">
    <property type="entry name" value="PAS_3"/>
    <property type="match status" value="1"/>
</dbReference>
<dbReference type="GO" id="GO:0000156">
    <property type="term" value="F:phosphorelay response regulator activity"/>
    <property type="evidence" value="ECO:0007669"/>
    <property type="project" value="InterPro"/>
</dbReference>
<organism evidence="13 14">
    <name type="scientific">Aggregatimonas sangjinii</name>
    <dbReference type="NCBI Taxonomy" id="2583587"/>
    <lineage>
        <taxon>Bacteria</taxon>
        <taxon>Pseudomonadati</taxon>
        <taxon>Bacteroidota</taxon>
        <taxon>Flavobacteriia</taxon>
        <taxon>Flavobacteriales</taxon>
        <taxon>Flavobacteriaceae</taxon>
        <taxon>Aggregatimonas</taxon>
    </lineage>
</organism>
<dbReference type="SUPFAM" id="SSF55874">
    <property type="entry name" value="ATPase domain of HSP90 chaperone/DNA topoisomerase II/histidine kinase"/>
    <property type="match status" value="1"/>
</dbReference>
<keyword evidence="6" id="KW-0145">Chemotaxis</keyword>
<feature type="domain" description="CheB-type methylesterase" evidence="11">
    <location>
        <begin position="24"/>
        <end position="213"/>
    </location>
</feature>
<dbReference type="GO" id="GO:0000155">
    <property type="term" value="F:phosphorelay sensor kinase activity"/>
    <property type="evidence" value="ECO:0007669"/>
    <property type="project" value="InterPro"/>
</dbReference>
<protein>
    <recommendedName>
        <fullName evidence="2">histidine kinase</fullName>
        <ecNumber evidence="2">2.7.13.3</ecNumber>
    </recommendedName>
</protein>
<dbReference type="Gene3D" id="3.40.50.150">
    <property type="entry name" value="Vaccinia Virus protein VP39"/>
    <property type="match status" value="1"/>
</dbReference>
<keyword evidence="3" id="KW-0597">Phosphoprotein</keyword>
<dbReference type="GO" id="GO:0005737">
    <property type="term" value="C:cytoplasm"/>
    <property type="evidence" value="ECO:0007669"/>
    <property type="project" value="InterPro"/>
</dbReference>
<name>A0A5B7SRV2_9FLAO</name>
<dbReference type="InterPro" id="IPR036890">
    <property type="entry name" value="HATPase_C_sf"/>
</dbReference>
<dbReference type="Gene3D" id="1.10.287.130">
    <property type="match status" value="1"/>
</dbReference>
<evidence type="ECO:0000313" key="14">
    <source>
        <dbReference type="Proteomes" id="UP000310017"/>
    </source>
</evidence>
<evidence type="ECO:0000256" key="3">
    <source>
        <dbReference type="ARBA" id="ARBA00022553"/>
    </source>
</evidence>
<keyword evidence="7" id="KW-0175">Coiled coil</keyword>
<dbReference type="Gene3D" id="3.40.50.180">
    <property type="entry name" value="Methylesterase CheB, C-terminal domain"/>
    <property type="match status" value="1"/>
</dbReference>
<keyword evidence="6" id="KW-0378">Hydrolase</keyword>
<dbReference type="Pfam" id="PF00989">
    <property type="entry name" value="PAS"/>
    <property type="match status" value="1"/>
</dbReference>
<dbReference type="InterPro" id="IPR029063">
    <property type="entry name" value="SAM-dependent_MTases_sf"/>
</dbReference>
<dbReference type="GO" id="GO:0006935">
    <property type="term" value="P:chemotaxis"/>
    <property type="evidence" value="ECO:0007669"/>
    <property type="project" value="UniProtKB-UniRule"/>
</dbReference>
<feature type="domain" description="PAC" evidence="10">
    <location>
        <begin position="1060"/>
        <end position="1113"/>
    </location>
</feature>
<evidence type="ECO:0000313" key="13">
    <source>
        <dbReference type="EMBL" id="QCX01287.1"/>
    </source>
</evidence>
<evidence type="ECO:0000259" key="9">
    <source>
        <dbReference type="PROSITE" id="PS50112"/>
    </source>
</evidence>
<dbReference type="SUPFAM" id="SSF53335">
    <property type="entry name" value="S-adenosyl-L-methionine-dependent methyltransferases"/>
    <property type="match status" value="1"/>
</dbReference>
<dbReference type="SUPFAM" id="SSF52738">
    <property type="entry name" value="Methylesterase CheB, C-terminal domain"/>
    <property type="match status" value="1"/>
</dbReference>
<dbReference type="CDD" id="cd16434">
    <property type="entry name" value="CheB-CheR_fusion"/>
    <property type="match status" value="1"/>
</dbReference>
<dbReference type="CDD" id="cd00130">
    <property type="entry name" value="PAS"/>
    <property type="match status" value="2"/>
</dbReference>
<dbReference type="SUPFAM" id="SSF47384">
    <property type="entry name" value="Homodimeric domain of signal transducing histidine kinase"/>
    <property type="match status" value="1"/>
</dbReference>
<dbReference type="InterPro" id="IPR035965">
    <property type="entry name" value="PAS-like_dom_sf"/>
</dbReference>
<evidence type="ECO:0000259" key="12">
    <source>
        <dbReference type="PROSITE" id="PS50123"/>
    </source>
</evidence>
<dbReference type="SMART" id="SM00091">
    <property type="entry name" value="PAS"/>
    <property type="match status" value="3"/>
</dbReference>
<dbReference type="InterPro" id="IPR003661">
    <property type="entry name" value="HisK_dim/P_dom"/>
</dbReference>
<dbReference type="CDD" id="cd00082">
    <property type="entry name" value="HisKA"/>
    <property type="match status" value="1"/>
</dbReference>